<comment type="subcellular location">
    <subcellularLocation>
        <location evidence="1">Endoplasmic reticulum membrane</location>
        <topology evidence="1">Multi-pass membrane protein</topology>
    </subcellularLocation>
</comment>
<evidence type="ECO:0000256" key="1">
    <source>
        <dbReference type="ARBA" id="ARBA00004477"/>
    </source>
</evidence>
<dbReference type="Gene3D" id="3.40.50.1820">
    <property type="entry name" value="alpha/beta hydrolase"/>
    <property type="match status" value="1"/>
</dbReference>
<dbReference type="PANTHER" id="PTHR43798:SF33">
    <property type="entry name" value="HYDROLASE, PUTATIVE (AFU_ORTHOLOGUE AFUA_2G14860)-RELATED"/>
    <property type="match status" value="1"/>
</dbReference>
<proteinExistence type="predicted"/>
<evidence type="ECO:0000256" key="7">
    <source>
        <dbReference type="SAM" id="SignalP"/>
    </source>
</evidence>
<gene>
    <name evidence="9" type="ORF">SNE40_014075</name>
</gene>
<dbReference type="PANTHER" id="PTHR43798">
    <property type="entry name" value="MONOACYLGLYCEROL LIPASE"/>
    <property type="match status" value="1"/>
</dbReference>
<evidence type="ECO:0000313" key="10">
    <source>
        <dbReference type="Proteomes" id="UP001347796"/>
    </source>
</evidence>
<dbReference type="GO" id="GO:0005789">
    <property type="term" value="C:endoplasmic reticulum membrane"/>
    <property type="evidence" value="ECO:0007669"/>
    <property type="project" value="UniProtKB-SubCell"/>
</dbReference>
<dbReference type="InterPro" id="IPR000639">
    <property type="entry name" value="Epox_hydrolase-like"/>
</dbReference>
<keyword evidence="10" id="KW-1185">Reference proteome</keyword>
<reference evidence="9 10" key="1">
    <citation type="submission" date="2024-01" db="EMBL/GenBank/DDBJ databases">
        <title>The genome of the rayed Mediterranean limpet Patella caerulea (Linnaeus, 1758).</title>
        <authorList>
            <person name="Anh-Thu Weber A."/>
            <person name="Halstead-Nussloch G."/>
        </authorList>
    </citation>
    <scope>NUCLEOTIDE SEQUENCE [LARGE SCALE GENOMIC DNA]</scope>
    <source>
        <strain evidence="9">AATW-2023a</strain>
        <tissue evidence="9">Whole specimen</tissue>
    </source>
</reference>
<keyword evidence="7" id="KW-0732">Signal</keyword>
<keyword evidence="3" id="KW-0378">Hydrolase</keyword>
<evidence type="ECO:0000256" key="4">
    <source>
        <dbReference type="ARBA" id="ARBA00022824"/>
    </source>
</evidence>
<evidence type="ECO:0000256" key="2">
    <source>
        <dbReference type="ARBA" id="ARBA00022692"/>
    </source>
</evidence>
<dbReference type="PRINTS" id="PR00412">
    <property type="entry name" value="EPOXHYDRLASE"/>
</dbReference>
<dbReference type="Proteomes" id="UP001347796">
    <property type="component" value="Unassembled WGS sequence"/>
</dbReference>
<keyword evidence="5" id="KW-1133">Transmembrane helix</keyword>
<dbReference type="FunFam" id="3.40.50.1820:FF:000041">
    <property type="entry name" value="Mesoderm-specific transcript homolog protein"/>
    <property type="match status" value="1"/>
</dbReference>
<dbReference type="InterPro" id="IPR050266">
    <property type="entry name" value="AB_hydrolase_sf"/>
</dbReference>
<feature type="chain" id="PRO_5042863492" description="AB hydrolase-1 domain-containing protein" evidence="7">
    <location>
        <begin position="17"/>
        <end position="323"/>
    </location>
</feature>
<dbReference type="GO" id="GO:0046464">
    <property type="term" value="P:acylglycerol catabolic process"/>
    <property type="evidence" value="ECO:0007669"/>
    <property type="project" value="TreeGrafter"/>
</dbReference>
<dbReference type="InterPro" id="IPR000073">
    <property type="entry name" value="AB_hydrolase_1"/>
</dbReference>
<evidence type="ECO:0000256" key="5">
    <source>
        <dbReference type="ARBA" id="ARBA00022989"/>
    </source>
</evidence>
<comment type="caution">
    <text evidence="9">The sequence shown here is derived from an EMBL/GenBank/DDBJ whole genome shotgun (WGS) entry which is preliminary data.</text>
</comment>
<keyword evidence="6" id="KW-0472">Membrane</keyword>
<feature type="domain" description="AB hydrolase-1" evidence="8">
    <location>
        <begin position="60"/>
        <end position="307"/>
    </location>
</feature>
<evidence type="ECO:0000256" key="6">
    <source>
        <dbReference type="ARBA" id="ARBA00023136"/>
    </source>
</evidence>
<dbReference type="InterPro" id="IPR029058">
    <property type="entry name" value="AB_hydrolase_fold"/>
</dbReference>
<organism evidence="9 10">
    <name type="scientific">Patella caerulea</name>
    <name type="common">Rayed Mediterranean limpet</name>
    <dbReference type="NCBI Taxonomy" id="87958"/>
    <lineage>
        <taxon>Eukaryota</taxon>
        <taxon>Metazoa</taxon>
        <taxon>Spiralia</taxon>
        <taxon>Lophotrochozoa</taxon>
        <taxon>Mollusca</taxon>
        <taxon>Gastropoda</taxon>
        <taxon>Patellogastropoda</taxon>
        <taxon>Patelloidea</taxon>
        <taxon>Patellidae</taxon>
        <taxon>Patella</taxon>
    </lineage>
</organism>
<dbReference type="EMBL" id="JAZGQO010000010">
    <property type="protein sequence ID" value="KAK6175672.1"/>
    <property type="molecule type" value="Genomic_DNA"/>
</dbReference>
<evidence type="ECO:0000256" key="3">
    <source>
        <dbReference type="ARBA" id="ARBA00022801"/>
    </source>
</evidence>
<name>A0AAN8JDU7_PATCE</name>
<feature type="signal peptide" evidence="7">
    <location>
        <begin position="1"/>
        <end position="16"/>
    </location>
</feature>
<keyword evidence="2" id="KW-0812">Transmembrane</keyword>
<dbReference type="GO" id="GO:0047372">
    <property type="term" value="F:monoacylglycerol lipase activity"/>
    <property type="evidence" value="ECO:0007669"/>
    <property type="project" value="TreeGrafter"/>
</dbReference>
<evidence type="ECO:0000313" key="9">
    <source>
        <dbReference type="EMBL" id="KAK6175672.1"/>
    </source>
</evidence>
<accession>A0AAN8JDU7</accession>
<keyword evidence="4" id="KW-0256">Endoplasmic reticulum</keyword>
<dbReference type="SUPFAM" id="SSF53474">
    <property type="entry name" value="alpha/beta-Hydrolases"/>
    <property type="match status" value="1"/>
</dbReference>
<sequence>MSYIPTLFVLFSVLLSIYFYYPPPPLSPDLKEWLNKGDFINFQDNKIFYIDSKGNGQASTLICLHGFPSSSYDWKKVMDGLEQKFSRVIVLDFLGFGFSEKPITHKYKIAEQADITVSLLSYLQVTEVHILSHDYGDTVALELLARYNKDGRVGENIQLKSLSMLNGGIFLETHHPRILQKILQYPVIGPIGASVIFYQLFNKGFGEIFGSNQPNAEEMWDFWTVLRYDNGNAALSSIIEFLPERKEYNERWVGALKNTQLPVEMIYGPADPVNPPKFIQHYRETVPQHEIVELEKHIGHYPQWEDPFNVLRALYLFIEKLEK</sequence>
<dbReference type="Pfam" id="PF00561">
    <property type="entry name" value="Abhydrolase_1"/>
    <property type="match status" value="1"/>
</dbReference>
<dbReference type="AlphaFoldDB" id="A0AAN8JDU7"/>
<protein>
    <recommendedName>
        <fullName evidence="8">AB hydrolase-1 domain-containing protein</fullName>
    </recommendedName>
</protein>
<evidence type="ECO:0000259" key="8">
    <source>
        <dbReference type="Pfam" id="PF00561"/>
    </source>
</evidence>